<dbReference type="InterPro" id="IPR036179">
    <property type="entry name" value="Ig-like_dom_sf"/>
</dbReference>
<protein>
    <recommendedName>
        <fullName evidence="13">Ig-like domain-containing protein</fullName>
    </recommendedName>
</protein>
<dbReference type="PROSITE" id="PS50835">
    <property type="entry name" value="IG_LIKE"/>
    <property type="match status" value="2"/>
</dbReference>
<dbReference type="GO" id="GO:0031295">
    <property type="term" value="P:T cell costimulation"/>
    <property type="evidence" value="ECO:0007669"/>
    <property type="project" value="TreeGrafter"/>
</dbReference>
<dbReference type="Pfam" id="PF07654">
    <property type="entry name" value="C1-set"/>
    <property type="match status" value="1"/>
</dbReference>
<gene>
    <name evidence="14" type="ORF">chiPu_0016187</name>
</gene>
<evidence type="ECO:0000313" key="15">
    <source>
        <dbReference type="Proteomes" id="UP000287033"/>
    </source>
</evidence>
<dbReference type="SMART" id="SM00409">
    <property type="entry name" value="IG"/>
    <property type="match status" value="1"/>
</dbReference>
<sequence>MLKTLSFSDVSFLGILYVVSVCSSGDHGRNLAQTLARRGGNVLFRCPFPFHVNHSAVTAYWWRDGNKSFLQANGRKRFTVRRGGAYLHVLNVTVADAGMYHCAVKYQHRTVGKGTGLQLLVYAAPVPLKIVSTSFHKASSTFLRLQCQTAEFHPKEFNLTWHKNGTRILTGISTVQQETTDRLYEVISSLEETRPIEQGTVYTCQVYHVSISGPANCSYIVDNVDYHAVPVHLIYRSILGILVIIILAVIIFDHVTSDMLHRYRNEETKRNSVTIGKLEPCSECTPVGYDGECFKIHFLMTIV</sequence>
<dbReference type="InterPro" id="IPR051713">
    <property type="entry name" value="T-cell_Activation_Regulation"/>
</dbReference>
<feature type="domain" description="Ig-like" evidence="13">
    <location>
        <begin position="125"/>
        <end position="221"/>
    </location>
</feature>
<organism evidence="14 15">
    <name type="scientific">Chiloscyllium punctatum</name>
    <name type="common">Brownbanded bambooshark</name>
    <name type="synonym">Hemiscyllium punctatum</name>
    <dbReference type="NCBI Taxonomy" id="137246"/>
    <lineage>
        <taxon>Eukaryota</taxon>
        <taxon>Metazoa</taxon>
        <taxon>Chordata</taxon>
        <taxon>Craniata</taxon>
        <taxon>Vertebrata</taxon>
        <taxon>Chondrichthyes</taxon>
        <taxon>Elasmobranchii</taxon>
        <taxon>Galeomorphii</taxon>
        <taxon>Galeoidea</taxon>
        <taxon>Orectolobiformes</taxon>
        <taxon>Hemiscylliidae</taxon>
        <taxon>Chiloscyllium</taxon>
    </lineage>
</organism>
<feature type="domain" description="Ig-like" evidence="13">
    <location>
        <begin position="39"/>
        <end position="112"/>
    </location>
</feature>
<feature type="chain" id="PRO_5019101559" description="Ig-like domain-containing protein" evidence="12">
    <location>
        <begin position="25"/>
        <end position="303"/>
    </location>
</feature>
<keyword evidence="10" id="KW-0393">Immunoglobulin domain</keyword>
<dbReference type="SUPFAM" id="SSF48726">
    <property type="entry name" value="Immunoglobulin"/>
    <property type="match status" value="2"/>
</dbReference>
<dbReference type="Gene3D" id="2.60.40.10">
    <property type="entry name" value="Immunoglobulins"/>
    <property type="match status" value="2"/>
</dbReference>
<keyword evidence="5 11" id="KW-1133">Transmembrane helix</keyword>
<evidence type="ECO:0000256" key="6">
    <source>
        <dbReference type="ARBA" id="ARBA00023136"/>
    </source>
</evidence>
<dbReference type="GO" id="GO:0009897">
    <property type="term" value="C:external side of plasma membrane"/>
    <property type="evidence" value="ECO:0007669"/>
    <property type="project" value="TreeGrafter"/>
</dbReference>
<dbReference type="CDD" id="cd00096">
    <property type="entry name" value="Ig"/>
    <property type="match status" value="1"/>
</dbReference>
<evidence type="ECO:0000313" key="14">
    <source>
        <dbReference type="EMBL" id="GCC37682.1"/>
    </source>
</evidence>
<keyword evidence="9" id="KW-0325">Glycoprotein</keyword>
<evidence type="ECO:0000256" key="11">
    <source>
        <dbReference type="SAM" id="Phobius"/>
    </source>
</evidence>
<keyword evidence="7" id="KW-1015">Disulfide bond</keyword>
<comment type="subcellular location">
    <subcellularLocation>
        <location evidence="1">Cell membrane</location>
        <topology evidence="1">Single-pass type I membrane protein</topology>
    </subcellularLocation>
</comment>
<dbReference type="SMART" id="SM00407">
    <property type="entry name" value="IGc1"/>
    <property type="match status" value="1"/>
</dbReference>
<reference evidence="14 15" key="1">
    <citation type="journal article" date="2018" name="Nat. Ecol. Evol.">
        <title>Shark genomes provide insights into elasmobranch evolution and the origin of vertebrates.</title>
        <authorList>
            <person name="Hara Y"/>
            <person name="Yamaguchi K"/>
            <person name="Onimaru K"/>
            <person name="Kadota M"/>
            <person name="Koyanagi M"/>
            <person name="Keeley SD"/>
            <person name="Tatsumi K"/>
            <person name="Tanaka K"/>
            <person name="Motone F"/>
            <person name="Kageyama Y"/>
            <person name="Nozu R"/>
            <person name="Adachi N"/>
            <person name="Nishimura O"/>
            <person name="Nakagawa R"/>
            <person name="Tanegashima C"/>
            <person name="Kiyatake I"/>
            <person name="Matsumoto R"/>
            <person name="Murakumo K"/>
            <person name="Nishida K"/>
            <person name="Terakita A"/>
            <person name="Kuratani S"/>
            <person name="Sato K"/>
            <person name="Hyodo S Kuraku.S."/>
        </authorList>
    </citation>
    <scope>NUCLEOTIDE SEQUENCE [LARGE SCALE GENOMIC DNA]</scope>
</reference>
<evidence type="ECO:0000256" key="8">
    <source>
        <dbReference type="ARBA" id="ARBA00023170"/>
    </source>
</evidence>
<comment type="caution">
    <text evidence="14">The sequence shown here is derived from an EMBL/GenBank/DDBJ whole genome shotgun (WGS) entry which is preliminary data.</text>
</comment>
<dbReference type="PROSITE" id="PS00290">
    <property type="entry name" value="IG_MHC"/>
    <property type="match status" value="1"/>
</dbReference>
<dbReference type="Pfam" id="PF07686">
    <property type="entry name" value="V-set"/>
    <property type="match status" value="1"/>
</dbReference>
<keyword evidence="3 11" id="KW-0812">Transmembrane</keyword>
<evidence type="ECO:0000256" key="7">
    <source>
        <dbReference type="ARBA" id="ARBA00023157"/>
    </source>
</evidence>
<dbReference type="InterPro" id="IPR003597">
    <property type="entry name" value="Ig_C1-set"/>
</dbReference>
<dbReference type="GO" id="GO:0071222">
    <property type="term" value="P:cellular response to lipopolysaccharide"/>
    <property type="evidence" value="ECO:0007669"/>
    <property type="project" value="TreeGrafter"/>
</dbReference>
<evidence type="ECO:0000256" key="1">
    <source>
        <dbReference type="ARBA" id="ARBA00004251"/>
    </source>
</evidence>
<dbReference type="GO" id="GO:0042102">
    <property type="term" value="P:positive regulation of T cell proliferation"/>
    <property type="evidence" value="ECO:0007669"/>
    <property type="project" value="TreeGrafter"/>
</dbReference>
<proteinExistence type="predicted"/>
<dbReference type="InterPro" id="IPR013783">
    <property type="entry name" value="Ig-like_fold"/>
</dbReference>
<evidence type="ECO:0000256" key="10">
    <source>
        <dbReference type="ARBA" id="ARBA00023319"/>
    </source>
</evidence>
<dbReference type="GO" id="GO:0007166">
    <property type="term" value="P:cell surface receptor signaling pathway"/>
    <property type="evidence" value="ECO:0007669"/>
    <property type="project" value="TreeGrafter"/>
</dbReference>
<keyword evidence="15" id="KW-1185">Reference proteome</keyword>
<keyword evidence="8" id="KW-0675">Receptor</keyword>
<evidence type="ECO:0000256" key="2">
    <source>
        <dbReference type="ARBA" id="ARBA00022475"/>
    </source>
</evidence>
<dbReference type="Proteomes" id="UP000287033">
    <property type="component" value="Unassembled WGS sequence"/>
</dbReference>
<evidence type="ECO:0000256" key="12">
    <source>
        <dbReference type="SAM" id="SignalP"/>
    </source>
</evidence>
<name>A0A401T4X9_CHIPU</name>
<dbReference type="AlphaFoldDB" id="A0A401T4X9"/>
<evidence type="ECO:0000256" key="4">
    <source>
        <dbReference type="ARBA" id="ARBA00022729"/>
    </source>
</evidence>
<dbReference type="InterPro" id="IPR007110">
    <property type="entry name" value="Ig-like_dom"/>
</dbReference>
<dbReference type="CDD" id="cd00098">
    <property type="entry name" value="IgC1"/>
    <property type="match status" value="1"/>
</dbReference>
<dbReference type="OMA" id="FRCPFPF"/>
<dbReference type="InterPro" id="IPR003006">
    <property type="entry name" value="Ig/MHC_CS"/>
</dbReference>
<feature type="signal peptide" evidence="12">
    <location>
        <begin position="1"/>
        <end position="24"/>
    </location>
</feature>
<dbReference type="InterPro" id="IPR013106">
    <property type="entry name" value="Ig_V-set"/>
</dbReference>
<keyword evidence="2" id="KW-1003">Cell membrane</keyword>
<dbReference type="InterPro" id="IPR003599">
    <property type="entry name" value="Ig_sub"/>
</dbReference>
<accession>A0A401T4X9</accession>
<dbReference type="EMBL" id="BEZZ01001040">
    <property type="protein sequence ID" value="GCC37682.1"/>
    <property type="molecule type" value="Genomic_DNA"/>
</dbReference>
<feature type="transmembrane region" description="Helical" evidence="11">
    <location>
        <begin position="233"/>
        <end position="252"/>
    </location>
</feature>
<evidence type="ECO:0000259" key="13">
    <source>
        <dbReference type="PROSITE" id="PS50835"/>
    </source>
</evidence>
<dbReference type="PANTHER" id="PTHR25466:SF14">
    <property type="entry name" value="BUTYROPHILIN SUBFAMILY 2 MEMBER A2-LIKE-RELATED"/>
    <property type="match status" value="1"/>
</dbReference>
<dbReference type="OrthoDB" id="6370831at2759"/>
<evidence type="ECO:0000256" key="9">
    <source>
        <dbReference type="ARBA" id="ARBA00023180"/>
    </source>
</evidence>
<evidence type="ECO:0000256" key="5">
    <source>
        <dbReference type="ARBA" id="ARBA00022989"/>
    </source>
</evidence>
<dbReference type="GO" id="GO:0006955">
    <property type="term" value="P:immune response"/>
    <property type="evidence" value="ECO:0007669"/>
    <property type="project" value="TreeGrafter"/>
</dbReference>
<dbReference type="GO" id="GO:0042130">
    <property type="term" value="P:negative regulation of T cell proliferation"/>
    <property type="evidence" value="ECO:0007669"/>
    <property type="project" value="TreeGrafter"/>
</dbReference>
<keyword evidence="6 11" id="KW-0472">Membrane</keyword>
<keyword evidence="4 12" id="KW-0732">Signal</keyword>
<dbReference type="PANTHER" id="PTHR25466">
    <property type="entry name" value="T-LYMPHOCYTE ACTIVATION ANTIGEN"/>
    <property type="match status" value="1"/>
</dbReference>
<evidence type="ECO:0000256" key="3">
    <source>
        <dbReference type="ARBA" id="ARBA00022692"/>
    </source>
</evidence>